<evidence type="ECO:0000313" key="3">
    <source>
        <dbReference type="EMBL" id="KAF6140457.1"/>
    </source>
</evidence>
<evidence type="ECO:0000256" key="1">
    <source>
        <dbReference type="SAM" id="Coils"/>
    </source>
</evidence>
<evidence type="ECO:0000313" key="4">
    <source>
        <dbReference type="Proteomes" id="UP000541444"/>
    </source>
</evidence>
<feature type="coiled-coil region" evidence="1">
    <location>
        <begin position="75"/>
        <end position="106"/>
    </location>
</feature>
<dbReference type="AlphaFoldDB" id="A0A7J7LCW0"/>
<gene>
    <name evidence="3" type="ORF">GIB67_014380</name>
</gene>
<accession>A0A7J7LCW0</accession>
<reference evidence="3 4" key="1">
    <citation type="journal article" date="2020" name="IScience">
        <title>Genome Sequencing of the Endangered Kingdonia uniflora (Circaeasteraceae, Ranunculales) Reveals Potential Mechanisms of Evolutionary Specialization.</title>
        <authorList>
            <person name="Sun Y."/>
            <person name="Deng T."/>
            <person name="Zhang A."/>
            <person name="Moore M.J."/>
            <person name="Landis J.B."/>
            <person name="Lin N."/>
            <person name="Zhang H."/>
            <person name="Zhang X."/>
            <person name="Huang J."/>
            <person name="Zhang X."/>
            <person name="Sun H."/>
            <person name="Wang H."/>
        </authorList>
    </citation>
    <scope>NUCLEOTIDE SEQUENCE [LARGE SCALE GENOMIC DNA]</scope>
    <source>
        <strain evidence="3">TB1705</strain>
        <tissue evidence="3">Leaf</tissue>
    </source>
</reference>
<dbReference type="EMBL" id="JACGCM010002372">
    <property type="protein sequence ID" value="KAF6140457.1"/>
    <property type="molecule type" value="Genomic_DNA"/>
</dbReference>
<feature type="region of interest" description="Disordered" evidence="2">
    <location>
        <begin position="1"/>
        <end position="28"/>
    </location>
</feature>
<feature type="compositionally biased region" description="Basic and acidic residues" evidence="2">
    <location>
        <begin position="15"/>
        <end position="28"/>
    </location>
</feature>
<comment type="caution">
    <text evidence="3">The sequence shown here is derived from an EMBL/GenBank/DDBJ whole genome shotgun (WGS) entry which is preliminary data.</text>
</comment>
<name>A0A7J7LCW0_9MAGN</name>
<evidence type="ECO:0000256" key="2">
    <source>
        <dbReference type="SAM" id="MobiDB-lite"/>
    </source>
</evidence>
<organism evidence="3 4">
    <name type="scientific">Kingdonia uniflora</name>
    <dbReference type="NCBI Taxonomy" id="39325"/>
    <lineage>
        <taxon>Eukaryota</taxon>
        <taxon>Viridiplantae</taxon>
        <taxon>Streptophyta</taxon>
        <taxon>Embryophyta</taxon>
        <taxon>Tracheophyta</taxon>
        <taxon>Spermatophyta</taxon>
        <taxon>Magnoliopsida</taxon>
        <taxon>Ranunculales</taxon>
        <taxon>Circaeasteraceae</taxon>
        <taxon>Kingdonia</taxon>
    </lineage>
</organism>
<protein>
    <submittedName>
        <fullName evidence="3">Uncharacterized protein</fullName>
    </submittedName>
</protein>
<keyword evidence="4" id="KW-1185">Reference proteome</keyword>
<keyword evidence="1" id="KW-0175">Coiled coil</keyword>
<dbReference type="Proteomes" id="UP000541444">
    <property type="component" value="Unassembled WGS sequence"/>
</dbReference>
<sequence length="167" mass="18872">MLKSLPTPGATKSGEIAKEKRRMVESSGEKVAEVRFALMDDLREVEERARLVALRGEEDTSKMFVRLVKGIWLSIEEDKSELKKAKSELEKDLARAKTEAIKEVRQLKDSHVVAIGQLQVEAKANLDEIVKECDRLGRHLMLKGYSEEEVDAIKANTYVEEGEDEEA</sequence>
<proteinExistence type="predicted"/>